<comment type="caution">
    <text evidence="1">The sequence shown here is derived from an EMBL/GenBank/DDBJ whole genome shotgun (WGS) entry which is preliminary data.</text>
</comment>
<feature type="non-terminal residue" evidence="1">
    <location>
        <position position="1"/>
    </location>
</feature>
<evidence type="ECO:0000313" key="2">
    <source>
        <dbReference type="Proteomes" id="UP000654075"/>
    </source>
</evidence>
<dbReference type="EMBL" id="CAJNNV010025067">
    <property type="protein sequence ID" value="CAE8611999.1"/>
    <property type="molecule type" value="Genomic_DNA"/>
</dbReference>
<evidence type="ECO:0000313" key="1">
    <source>
        <dbReference type="EMBL" id="CAE8611999.1"/>
    </source>
</evidence>
<accession>A0A813FCP6</accession>
<keyword evidence="2" id="KW-1185">Reference proteome</keyword>
<gene>
    <name evidence="1" type="ORF">PGLA1383_LOCUS29799</name>
</gene>
<dbReference type="Proteomes" id="UP000654075">
    <property type="component" value="Unassembled WGS sequence"/>
</dbReference>
<reference evidence="1" key="1">
    <citation type="submission" date="2021-02" db="EMBL/GenBank/DDBJ databases">
        <authorList>
            <person name="Dougan E. K."/>
            <person name="Rhodes N."/>
            <person name="Thang M."/>
            <person name="Chan C."/>
        </authorList>
    </citation>
    <scope>NUCLEOTIDE SEQUENCE</scope>
</reference>
<name>A0A813FCP6_POLGL</name>
<protein>
    <submittedName>
        <fullName evidence="1">Uncharacterized protein</fullName>
    </submittedName>
</protein>
<dbReference type="AlphaFoldDB" id="A0A813FCP6"/>
<organism evidence="1 2">
    <name type="scientific">Polarella glacialis</name>
    <name type="common">Dinoflagellate</name>
    <dbReference type="NCBI Taxonomy" id="89957"/>
    <lineage>
        <taxon>Eukaryota</taxon>
        <taxon>Sar</taxon>
        <taxon>Alveolata</taxon>
        <taxon>Dinophyceae</taxon>
        <taxon>Suessiales</taxon>
        <taxon>Suessiaceae</taxon>
        <taxon>Polarella</taxon>
    </lineage>
</organism>
<sequence length="104" mass="11145">ALDAQRGRPSPAAAEVLRMLSAGKSLTAASSLARAAETEPMRTQKAPWWAAAAQQRLELEPKVGSSCVARSRGHHFGCSVGPLGALRRQRWPSSRRCRQLTGAP</sequence>
<proteinExistence type="predicted"/>